<reference evidence="1" key="1">
    <citation type="submission" date="2019-08" db="EMBL/GenBank/DDBJ databases">
        <authorList>
            <person name="Kucharzyk K."/>
            <person name="Murdoch R.W."/>
            <person name="Higgins S."/>
            <person name="Loffler F."/>
        </authorList>
    </citation>
    <scope>NUCLEOTIDE SEQUENCE</scope>
</reference>
<name>A0A644ZZM4_9ZZZZ</name>
<proteinExistence type="predicted"/>
<organism evidence="1">
    <name type="scientific">bioreactor metagenome</name>
    <dbReference type="NCBI Taxonomy" id="1076179"/>
    <lineage>
        <taxon>unclassified sequences</taxon>
        <taxon>metagenomes</taxon>
        <taxon>ecological metagenomes</taxon>
    </lineage>
</organism>
<dbReference type="AlphaFoldDB" id="A0A644ZZM4"/>
<sequence length="57" mass="6230">MCGPVEAQIHLVIVLRQDLDVGDRPVVSRVRCGRTGAVGLDAEHPVFQPLLVRVVDQ</sequence>
<dbReference type="EMBL" id="VSSQ01010869">
    <property type="protein sequence ID" value="MPM45421.1"/>
    <property type="molecule type" value="Genomic_DNA"/>
</dbReference>
<comment type="caution">
    <text evidence="1">The sequence shown here is derived from an EMBL/GenBank/DDBJ whole genome shotgun (WGS) entry which is preliminary data.</text>
</comment>
<protein>
    <submittedName>
        <fullName evidence="1">Uncharacterized protein</fullName>
    </submittedName>
</protein>
<accession>A0A644ZZM4</accession>
<gene>
    <name evidence="1" type="ORF">SDC9_92108</name>
</gene>
<evidence type="ECO:0000313" key="1">
    <source>
        <dbReference type="EMBL" id="MPM45421.1"/>
    </source>
</evidence>